<feature type="region of interest" description="Disordered" evidence="1">
    <location>
        <begin position="1"/>
        <end position="26"/>
    </location>
</feature>
<evidence type="ECO:0000313" key="2">
    <source>
        <dbReference type="EMBL" id="JAD93805.1"/>
    </source>
</evidence>
<dbReference type="EMBL" id="GBRH01204090">
    <property type="protein sequence ID" value="JAD93805.1"/>
    <property type="molecule type" value="Transcribed_RNA"/>
</dbReference>
<name>A0A0A9E7D6_ARUDO</name>
<organism evidence="2">
    <name type="scientific">Arundo donax</name>
    <name type="common">Giant reed</name>
    <name type="synonym">Donax arundinaceus</name>
    <dbReference type="NCBI Taxonomy" id="35708"/>
    <lineage>
        <taxon>Eukaryota</taxon>
        <taxon>Viridiplantae</taxon>
        <taxon>Streptophyta</taxon>
        <taxon>Embryophyta</taxon>
        <taxon>Tracheophyta</taxon>
        <taxon>Spermatophyta</taxon>
        <taxon>Magnoliopsida</taxon>
        <taxon>Liliopsida</taxon>
        <taxon>Poales</taxon>
        <taxon>Poaceae</taxon>
        <taxon>PACMAD clade</taxon>
        <taxon>Arundinoideae</taxon>
        <taxon>Arundineae</taxon>
        <taxon>Arundo</taxon>
    </lineage>
</organism>
<dbReference type="AlphaFoldDB" id="A0A0A9E7D6"/>
<evidence type="ECO:0000256" key="1">
    <source>
        <dbReference type="SAM" id="MobiDB-lite"/>
    </source>
</evidence>
<reference evidence="2" key="1">
    <citation type="submission" date="2014-09" db="EMBL/GenBank/DDBJ databases">
        <authorList>
            <person name="Magalhaes I.L.F."/>
            <person name="Oliveira U."/>
            <person name="Santos F.R."/>
            <person name="Vidigal T.H.D.A."/>
            <person name="Brescovit A.D."/>
            <person name="Santos A.J."/>
        </authorList>
    </citation>
    <scope>NUCLEOTIDE SEQUENCE</scope>
    <source>
        <tissue evidence="2">Shoot tissue taken approximately 20 cm above the soil surface</tissue>
    </source>
</reference>
<accession>A0A0A9E7D6</accession>
<reference evidence="2" key="2">
    <citation type="journal article" date="2015" name="Data Brief">
        <title>Shoot transcriptome of the giant reed, Arundo donax.</title>
        <authorList>
            <person name="Barrero R.A."/>
            <person name="Guerrero F.D."/>
            <person name="Moolhuijzen P."/>
            <person name="Goolsby J.A."/>
            <person name="Tidwell J."/>
            <person name="Bellgard S.E."/>
            <person name="Bellgard M.I."/>
        </authorList>
    </citation>
    <scope>NUCLEOTIDE SEQUENCE</scope>
    <source>
        <tissue evidence="2">Shoot tissue taken approximately 20 cm above the soil surface</tissue>
    </source>
</reference>
<sequence>MSSLLSPPKAFDKSDSIESSNAESTDPLNSLAALACLRNSFTIEGKHTFRGSSGWVKIYPIDI</sequence>
<feature type="compositionally biased region" description="Polar residues" evidence="1">
    <location>
        <begin position="17"/>
        <end position="26"/>
    </location>
</feature>
<protein>
    <submittedName>
        <fullName evidence="2">Uncharacterized protein</fullName>
    </submittedName>
</protein>
<proteinExistence type="predicted"/>